<dbReference type="PANTHER" id="PTHR43798">
    <property type="entry name" value="MONOACYLGLYCEROL LIPASE"/>
    <property type="match status" value="1"/>
</dbReference>
<organism evidence="2 3">
    <name type="scientific">Falsiroseomonas stagni DSM 19981</name>
    <dbReference type="NCBI Taxonomy" id="1123062"/>
    <lineage>
        <taxon>Bacteria</taxon>
        <taxon>Pseudomonadati</taxon>
        <taxon>Pseudomonadota</taxon>
        <taxon>Alphaproteobacteria</taxon>
        <taxon>Acetobacterales</taxon>
        <taxon>Roseomonadaceae</taxon>
        <taxon>Falsiroseomonas</taxon>
    </lineage>
</organism>
<dbReference type="RefSeq" id="WP_092963157.1">
    <property type="nucleotide sequence ID" value="NZ_FOSQ01000020.1"/>
</dbReference>
<dbReference type="Pfam" id="PF00561">
    <property type="entry name" value="Abhydrolase_1"/>
    <property type="match status" value="1"/>
</dbReference>
<evidence type="ECO:0000313" key="2">
    <source>
        <dbReference type="EMBL" id="SFL10311.1"/>
    </source>
</evidence>
<dbReference type="STRING" id="1123062.SAMN02745775_12019"/>
<dbReference type="InterPro" id="IPR050266">
    <property type="entry name" value="AB_hydrolase_sf"/>
</dbReference>
<dbReference type="InterPro" id="IPR029058">
    <property type="entry name" value="AB_hydrolase_fold"/>
</dbReference>
<dbReference type="InterPro" id="IPR000073">
    <property type="entry name" value="AB_hydrolase_1"/>
</dbReference>
<name>A0A1I4F1P0_9PROT</name>
<accession>A0A1I4F1P0</accession>
<keyword evidence="3" id="KW-1185">Reference proteome</keyword>
<dbReference type="Gene3D" id="3.40.50.1820">
    <property type="entry name" value="alpha/beta hydrolase"/>
    <property type="match status" value="1"/>
</dbReference>
<feature type="domain" description="AB hydrolase-1" evidence="1">
    <location>
        <begin position="62"/>
        <end position="294"/>
    </location>
</feature>
<sequence>MPRALTLAAIIALVVLLLGGGWLYTPDRPRAELEAQYARPADFQPVAGLRLHVRDTGPRAAPPVIFLHGFASSLHTWEDWARTLESEFRVIRFDLPGFGLTGPDPTGDYSDARSLAVILALMDHLALPRASIVASSMGGRIAWTFAATHPARVDRLVLMAPDGFASPGRGYGTTPSVPLIARVLPYTLPDMMLRPSLAPAYGNPAVLTDAVLARYRDMLLAPGIRQAILDRMAQGVLVDPVPLLRRIEAPTLLFWGQADAMVPVANAADYTAVLRDSRVVTFPGIGHVPMEEAPAETVIPLRDFLRR</sequence>
<reference evidence="2 3" key="1">
    <citation type="submission" date="2016-10" db="EMBL/GenBank/DDBJ databases">
        <authorList>
            <person name="de Groot N.N."/>
        </authorList>
    </citation>
    <scope>NUCLEOTIDE SEQUENCE [LARGE SCALE GENOMIC DNA]</scope>
    <source>
        <strain evidence="2 3">DSM 19981</strain>
    </source>
</reference>
<dbReference type="PANTHER" id="PTHR43798:SF33">
    <property type="entry name" value="HYDROLASE, PUTATIVE (AFU_ORTHOLOGUE AFUA_2G14860)-RELATED"/>
    <property type="match status" value="1"/>
</dbReference>
<dbReference type="OrthoDB" id="9799612at2"/>
<dbReference type="SUPFAM" id="SSF53474">
    <property type="entry name" value="alpha/beta-Hydrolases"/>
    <property type="match status" value="1"/>
</dbReference>
<dbReference type="AlphaFoldDB" id="A0A1I4F1P0"/>
<gene>
    <name evidence="2" type="ORF">SAMN02745775_12019</name>
</gene>
<dbReference type="GO" id="GO:0016020">
    <property type="term" value="C:membrane"/>
    <property type="evidence" value="ECO:0007669"/>
    <property type="project" value="TreeGrafter"/>
</dbReference>
<protein>
    <submittedName>
        <fullName evidence="2">Pimeloyl-ACP methyl ester carboxylesterase</fullName>
    </submittedName>
</protein>
<evidence type="ECO:0000259" key="1">
    <source>
        <dbReference type="Pfam" id="PF00561"/>
    </source>
</evidence>
<evidence type="ECO:0000313" key="3">
    <source>
        <dbReference type="Proteomes" id="UP000199473"/>
    </source>
</evidence>
<dbReference type="EMBL" id="FOSQ01000020">
    <property type="protein sequence ID" value="SFL10311.1"/>
    <property type="molecule type" value="Genomic_DNA"/>
</dbReference>
<dbReference type="PRINTS" id="PR00111">
    <property type="entry name" value="ABHYDROLASE"/>
</dbReference>
<proteinExistence type="predicted"/>
<dbReference type="Proteomes" id="UP000199473">
    <property type="component" value="Unassembled WGS sequence"/>
</dbReference>